<gene>
    <name evidence="2" type="ORF">PS896_04069</name>
</gene>
<feature type="transmembrane region" description="Helical" evidence="1">
    <location>
        <begin position="43"/>
        <end position="62"/>
    </location>
</feature>
<keyword evidence="1" id="KW-0812">Transmembrane</keyword>
<keyword evidence="1" id="KW-1133">Transmembrane helix</keyword>
<dbReference type="EMBL" id="CABVIN010000005">
    <property type="protein sequence ID" value="VVP25474.1"/>
    <property type="molecule type" value="Genomic_DNA"/>
</dbReference>
<evidence type="ECO:0000313" key="2">
    <source>
        <dbReference type="EMBL" id="VVP25474.1"/>
    </source>
</evidence>
<protein>
    <submittedName>
        <fullName evidence="2">Uncharacterized protein</fullName>
    </submittedName>
</protein>
<dbReference type="AlphaFoldDB" id="A0A5E7ML09"/>
<dbReference type="Proteomes" id="UP000377224">
    <property type="component" value="Unassembled WGS sequence"/>
</dbReference>
<evidence type="ECO:0000313" key="3">
    <source>
        <dbReference type="Proteomes" id="UP000377224"/>
    </source>
</evidence>
<dbReference type="RefSeq" id="WP_224790833.1">
    <property type="nucleotide sequence ID" value="NZ_CABVIN010000005.1"/>
</dbReference>
<reference evidence="2 3" key="1">
    <citation type="submission" date="2019-09" db="EMBL/GenBank/DDBJ databases">
        <authorList>
            <person name="Chandra G."/>
            <person name="Truman W A."/>
        </authorList>
    </citation>
    <scope>NUCLEOTIDE SEQUENCE [LARGE SCALE GENOMIC DNA]</scope>
    <source>
        <strain evidence="2">PS896</strain>
    </source>
</reference>
<keyword evidence="1" id="KW-0472">Membrane</keyword>
<sequence>MVTLLTSLRFACQVVLMVLVPITLVLATDVTPEEKTFLPVALKDWIVIGSTVVSIFIAFWGVKNGLQSARKAIDEKQNEHRQKQLAAARDMIKEIFSDPLARSAMRMMDWSGRNFTYENQCLTVHWRDLKPALVVHQQGMGFDKQQEFIRDCFESFFDHMLVLEHFIEQRYLNEADIAVPLEYYAGQVMNFPQTYDGFLLAYGYGEARDLLQRLALRRK</sequence>
<organism evidence="2 3">
    <name type="scientific">Pseudomonas fluorescens</name>
    <dbReference type="NCBI Taxonomy" id="294"/>
    <lineage>
        <taxon>Bacteria</taxon>
        <taxon>Pseudomonadati</taxon>
        <taxon>Pseudomonadota</taxon>
        <taxon>Gammaproteobacteria</taxon>
        <taxon>Pseudomonadales</taxon>
        <taxon>Pseudomonadaceae</taxon>
        <taxon>Pseudomonas</taxon>
    </lineage>
</organism>
<evidence type="ECO:0000256" key="1">
    <source>
        <dbReference type="SAM" id="Phobius"/>
    </source>
</evidence>
<name>A0A5E7ML09_PSEFL</name>
<proteinExistence type="predicted"/>
<accession>A0A5E7ML09</accession>